<dbReference type="AlphaFoldDB" id="A0A6I9NWJ7"/>
<protein>
    <submittedName>
        <fullName evidence="7">Calcium-binding protein 1-like</fullName>
    </submittedName>
</protein>
<evidence type="ECO:0000313" key="6">
    <source>
        <dbReference type="Proteomes" id="UP000504611"/>
    </source>
</evidence>
<keyword evidence="1" id="KW-0479">Metal-binding</keyword>
<dbReference type="Proteomes" id="UP000504611">
    <property type="component" value="Unplaced"/>
</dbReference>
<dbReference type="PANTHER" id="PTHR45917">
    <property type="entry name" value="CALCIUM-BINDING PROTEIN 1-RELATED"/>
    <property type="match status" value="1"/>
</dbReference>
<evidence type="ECO:0000256" key="1">
    <source>
        <dbReference type="ARBA" id="ARBA00022723"/>
    </source>
</evidence>
<keyword evidence="6" id="KW-1185">Reference proteome</keyword>
<dbReference type="InterPro" id="IPR043582">
    <property type="entry name" value="CaBP1/2/4/5"/>
</dbReference>
<evidence type="ECO:0000313" key="7">
    <source>
        <dbReference type="RefSeq" id="XP_010779370.1"/>
    </source>
</evidence>
<reference evidence="7" key="1">
    <citation type="submission" date="2025-08" db="UniProtKB">
        <authorList>
            <consortium name="RefSeq"/>
        </authorList>
    </citation>
    <scope>IDENTIFICATION</scope>
    <source>
        <tissue evidence="7">Muscle</tissue>
    </source>
</reference>
<feature type="domain" description="EF-hand" evidence="5">
    <location>
        <begin position="163"/>
        <end position="194"/>
    </location>
</feature>
<dbReference type="GO" id="GO:0005246">
    <property type="term" value="F:calcium channel regulator activity"/>
    <property type="evidence" value="ECO:0007669"/>
    <property type="project" value="TreeGrafter"/>
</dbReference>
<feature type="compositionally biased region" description="Basic residues" evidence="4">
    <location>
        <begin position="7"/>
        <end position="16"/>
    </location>
</feature>
<dbReference type="InterPro" id="IPR011992">
    <property type="entry name" value="EF-hand-dom_pair"/>
</dbReference>
<keyword evidence="2" id="KW-0677">Repeat</keyword>
<dbReference type="PROSITE" id="PS50222">
    <property type="entry name" value="EF_HAND_2"/>
    <property type="match status" value="2"/>
</dbReference>
<dbReference type="SMART" id="SM00054">
    <property type="entry name" value="EFh"/>
    <property type="match status" value="2"/>
</dbReference>
<dbReference type="GO" id="GO:0005509">
    <property type="term" value="F:calcium ion binding"/>
    <property type="evidence" value="ECO:0007669"/>
    <property type="project" value="InterPro"/>
</dbReference>
<dbReference type="RefSeq" id="XP_010779370.1">
    <property type="nucleotide sequence ID" value="XM_010781068.1"/>
</dbReference>
<evidence type="ECO:0000259" key="5">
    <source>
        <dbReference type="PROSITE" id="PS50222"/>
    </source>
</evidence>
<gene>
    <name evidence="7" type="primary">LOC104954021</name>
</gene>
<dbReference type="PANTHER" id="PTHR45917:SF12">
    <property type="entry name" value="CALMODULIN-ALPHA-LIKE"/>
    <property type="match status" value="1"/>
</dbReference>
<organism evidence="6 7">
    <name type="scientific">Notothenia coriiceps</name>
    <name type="common">black rockcod</name>
    <dbReference type="NCBI Taxonomy" id="8208"/>
    <lineage>
        <taxon>Eukaryota</taxon>
        <taxon>Metazoa</taxon>
        <taxon>Chordata</taxon>
        <taxon>Craniata</taxon>
        <taxon>Vertebrata</taxon>
        <taxon>Euteleostomi</taxon>
        <taxon>Actinopterygii</taxon>
        <taxon>Neopterygii</taxon>
        <taxon>Teleostei</taxon>
        <taxon>Neoteleostei</taxon>
        <taxon>Acanthomorphata</taxon>
        <taxon>Eupercaria</taxon>
        <taxon>Perciformes</taxon>
        <taxon>Notothenioidei</taxon>
        <taxon>Nototheniidae</taxon>
        <taxon>Notothenia</taxon>
    </lineage>
</organism>
<dbReference type="Gene3D" id="1.10.238.10">
    <property type="entry name" value="EF-hand"/>
    <property type="match status" value="2"/>
</dbReference>
<evidence type="ECO:0000256" key="3">
    <source>
        <dbReference type="ARBA" id="ARBA00022837"/>
    </source>
</evidence>
<dbReference type="SUPFAM" id="SSF47473">
    <property type="entry name" value="EF-hand"/>
    <property type="match status" value="1"/>
</dbReference>
<evidence type="ECO:0000256" key="4">
    <source>
        <dbReference type="SAM" id="MobiDB-lite"/>
    </source>
</evidence>
<sequence length="194" mass="21447">MGNINKASKKNGKRKKGESSVERSGAPLAAAMLGGMGGAGELDTDDEDEGASERDFDEPLCALVQNCNMLHHLVGPACIFLRQSFAQSQIDRDLRPEEMEGGGRVDFEDFVELMGPKMLAETADMIGVKELRDAFKEFDSDGDGQISLGELREAMKKLMGEQLNHREIDEILRDVDLNGDGEVDFEEFVRMMSR</sequence>
<keyword evidence="3" id="KW-0106">Calcium</keyword>
<name>A0A6I9NWJ7_9TELE</name>
<dbReference type="InterPro" id="IPR018247">
    <property type="entry name" value="EF_Hand_1_Ca_BS"/>
</dbReference>
<dbReference type="KEGG" id="ncc:104954021"/>
<feature type="compositionally biased region" description="Acidic residues" evidence="4">
    <location>
        <begin position="42"/>
        <end position="54"/>
    </location>
</feature>
<dbReference type="CDD" id="cd00051">
    <property type="entry name" value="EFh"/>
    <property type="match status" value="1"/>
</dbReference>
<dbReference type="OrthoDB" id="26525at2759"/>
<proteinExistence type="predicted"/>
<dbReference type="GeneID" id="104954021"/>
<dbReference type="FunFam" id="1.10.238.10:FF:000037">
    <property type="entry name" value="calcium-binding protein 1 isoform X2"/>
    <property type="match status" value="1"/>
</dbReference>
<dbReference type="PROSITE" id="PS00018">
    <property type="entry name" value="EF_HAND_1"/>
    <property type="match status" value="2"/>
</dbReference>
<dbReference type="GO" id="GO:0005737">
    <property type="term" value="C:cytoplasm"/>
    <property type="evidence" value="ECO:0007669"/>
    <property type="project" value="TreeGrafter"/>
</dbReference>
<evidence type="ECO:0000256" key="2">
    <source>
        <dbReference type="ARBA" id="ARBA00022737"/>
    </source>
</evidence>
<feature type="domain" description="EF-hand" evidence="5">
    <location>
        <begin position="126"/>
        <end position="161"/>
    </location>
</feature>
<accession>A0A6I9NWJ7</accession>
<feature type="region of interest" description="Disordered" evidence="4">
    <location>
        <begin position="1"/>
        <end position="54"/>
    </location>
</feature>
<dbReference type="Pfam" id="PF13499">
    <property type="entry name" value="EF-hand_7"/>
    <property type="match status" value="1"/>
</dbReference>
<dbReference type="InterPro" id="IPR002048">
    <property type="entry name" value="EF_hand_dom"/>
</dbReference>